<organism evidence="2 3">
    <name type="scientific">Shewanella holmiensis</name>
    <dbReference type="NCBI Taxonomy" id="2952222"/>
    <lineage>
        <taxon>Bacteria</taxon>
        <taxon>Pseudomonadati</taxon>
        <taxon>Pseudomonadota</taxon>
        <taxon>Gammaproteobacteria</taxon>
        <taxon>Alteromonadales</taxon>
        <taxon>Shewanellaceae</taxon>
        <taxon>Shewanella</taxon>
    </lineage>
</organism>
<accession>A0A9X2WN10</accession>
<feature type="domain" description="HEPN" evidence="1">
    <location>
        <begin position="5"/>
        <end position="124"/>
    </location>
</feature>
<dbReference type="Gene3D" id="1.20.120.330">
    <property type="entry name" value="Nucleotidyltransferases domain 2"/>
    <property type="match status" value="1"/>
</dbReference>
<dbReference type="AlphaFoldDB" id="A0A9X2WN10"/>
<comment type="caution">
    <text evidence="2">The sequence shown here is derived from an EMBL/GenBank/DDBJ whole genome shotgun (WGS) entry which is preliminary data.</text>
</comment>
<dbReference type="Pfam" id="PF05168">
    <property type="entry name" value="HEPN"/>
    <property type="match status" value="1"/>
</dbReference>
<dbReference type="InterPro" id="IPR007842">
    <property type="entry name" value="HEPN_dom"/>
</dbReference>
<reference evidence="2" key="1">
    <citation type="journal article" date="2023" name="Int. J. Syst. Evol. Microbiol.">
        <title>&lt;i&gt;Shewanella septentrionalis&lt;/i&gt; sp. nov. and &lt;i&gt;Shewanella holmiensis&lt;/i&gt; sp. nov., isolated from Baltic Sea water and sediments.</title>
        <authorList>
            <person name="Martin-Rodriguez A.J."/>
            <person name="Thorell K."/>
            <person name="Joffre E."/>
            <person name="Jensie-Markopoulos S."/>
            <person name="Moore E.R.B."/>
            <person name="Sjoling A."/>
        </authorList>
    </citation>
    <scope>NUCLEOTIDE SEQUENCE</scope>
    <source>
        <strain evidence="2">SP1S2-7</strain>
    </source>
</reference>
<dbReference type="Proteomes" id="UP001155546">
    <property type="component" value="Unassembled WGS sequence"/>
</dbReference>
<protein>
    <submittedName>
        <fullName evidence="2">HEPN domain-containing protein</fullName>
    </submittedName>
</protein>
<sequence length="129" mass="14537">MAIAGEDFLESANRSLDEGDEVGFRNAISRSYYAMYHKVLSIITSDIPRYSGGGVHSSLLSYLEHSAIGEPYDSREMKKFSYMLKASRDLRCLADYEIGRDDISRVMAEDALLRAKKLIERCTELKDAA</sequence>
<evidence type="ECO:0000313" key="2">
    <source>
        <dbReference type="EMBL" id="MCT7942429.1"/>
    </source>
</evidence>
<evidence type="ECO:0000313" key="3">
    <source>
        <dbReference type="Proteomes" id="UP001155546"/>
    </source>
</evidence>
<gene>
    <name evidence="2" type="ORF">NE535_11555</name>
</gene>
<keyword evidence="3" id="KW-1185">Reference proteome</keyword>
<dbReference type="RefSeq" id="WP_261298800.1">
    <property type="nucleotide sequence ID" value="NZ_JAMTCD010000014.1"/>
</dbReference>
<dbReference type="EMBL" id="JAMTCD010000014">
    <property type="protein sequence ID" value="MCT7942429.1"/>
    <property type="molecule type" value="Genomic_DNA"/>
</dbReference>
<name>A0A9X2WN10_9GAMM</name>
<proteinExistence type="predicted"/>
<evidence type="ECO:0000259" key="1">
    <source>
        <dbReference type="Pfam" id="PF05168"/>
    </source>
</evidence>